<feature type="transmembrane region" description="Helical" evidence="1">
    <location>
        <begin position="156"/>
        <end position="174"/>
    </location>
</feature>
<evidence type="ECO:0000313" key="3">
    <source>
        <dbReference type="Proteomes" id="UP000031866"/>
    </source>
</evidence>
<dbReference type="InterPro" id="IPR015943">
    <property type="entry name" value="WD40/YVTN_repeat-like_dom_sf"/>
</dbReference>
<dbReference type="KEGG" id="cbei:LF65_00820"/>
<reference evidence="3" key="1">
    <citation type="submission" date="2014-12" db="EMBL/GenBank/DDBJ databases">
        <title>Genome sequence of Clostridium beijerinckii strain 59B.</title>
        <authorList>
            <person name="Little G.T."/>
            <person name="Minton N.P."/>
        </authorList>
    </citation>
    <scope>NUCLEOTIDE SEQUENCE [LARGE SCALE GENOMIC DNA]</scope>
    <source>
        <strain evidence="3">59B</strain>
    </source>
</reference>
<dbReference type="AlphaFoldDB" id="A0A0B5QHK6"/>
<keyword evidence="1" id="KW-0812">Transmembrane</keyword>
<dbReference type="STRING" id="1520.LF65_00820"/>
<feature type="transmembrane region" description="Helical" evidence="1">
    <location>
        <begin position="12"/>
        <end position="34"/>
    </location>
</feature>
<proteinExistence type="predicted"/>
<keyword evidence="1" id="KW-1133">Transmembrane helix</keyword>
<protein>
    <submittedName>
        <fullName evidence="2">Uncharacterized protein</fullName>
    </submittedName>
</protein>
<dbReference type="RefSeq" id="WP_041894279.1">
    <property type="nucleotide sequence ID" value="NZ_CP010086.2"/>
</dbReference>
<dbReference type="Proteomes" id="UP000031866">
    <property type="component" value="Chromosome"/>
</dbReference>
<evidence type="ECO:0000313" key="2">
    <source>
        <dbReference type="EMBL" id="AJG97447.1"/>
    </source>
</evidence>
<keyword evidence="1" id="KW-0472">Membrane</keyword>
<feature type="transmembrane region" description="Helical" evidence="1">
    <location>
        <begin position="46"/>
        <end position="65"/>
    </location>
</feature>
<gene>
    <name evidence="2" type="ORF">LF65_00820</name>
</gene>
<organism evidence="2 3">
    <name type="scientific">Clostridium beijerinckii</name>
    <name type="common">Clostridium MP</name>
    <dbReference type="NCBI Taxonomy" id="1520"/>
    <lineage>
        <taxon>Bacteria</taxon>
        <taxon>Bacillati</taxon>
        <taxon>Bacillota</taxon>
        <taxon>Clostridia</taxon>
        <taxon>Eubacteriales</taxon>
        <taxon>Clostridiaceae</taxon>
        <taxon>Clostridium</taxon>
    </lineage>
</organism>
<dbReference type="OrthoDB" id="1701846at2"/>
<accession>A0A0B5QHK6</accession>
<dbReference type="EMBL" id="CP010086">
    <property type="protein sequence ID" value="AJG97447.1"/>
    <property type="molecule type" value="Genomic_DNA"/>
</dbReference>
<dbReference type="Gene3D" id="2.130.10.10">
    <property type="entry name" value="YVTN repeat-like/Quinoprotein amine dehydrogenase"/>
    <property type="match status" value="1"/>
</dbReference>
<sequence>MKKYRQIIRRSIFLSMMSNPIFVFIYCISLYELYTLSRFGRFHNNTIILFGCITFILVWLTYVIIKSVKKPISVPQQIIEKYKFNESNIKVLQEDGLEIDFQDIKSFRINIKYAVITLRNRDILVLSMIDRTDEEIGVIKKSLNEGKIFKSNYKTIWIYIAMIVIATATLFYGAKIYNDTISYNGKLSWFLSDLKNKKTVKFEHNNIYENGIEGIFADINKEIHMPDKLYVSSNFNLNFNSDGAITSFDTYLYGKDNKGKLESYLISYNNDKSDKITIYLNGYVNADYNEDKLLEPLLGTMKAIPLKDTVSKWNENKYGILYYGNRSFGYNTDGITYINPEGSTKAASKASSEIIGYAVSVFVPGKEKIYTPYRYILTEDLNNIKTHTPLKEDKDKSISRKSNNQDEFYMSDQVGYRLEVTGAAAGSRSYSLKSTINGGNTWTIVNEDPFAGKTGVAAGISFLNDKLGFLCLSHSGGSNGELYRTEDGGVSYKKVSFPEKKVTLDNGEKYNPFDLPDMPYEQDGILNVLIGQGSDGDYNGGCKALYESKDEGLTWQYVKEVDNK</sequence>
<dbReference type="SUPFAM" id="SSF110296">
    <property type="entry name" value="Oligoxyloglucan reducing end-specific cellobiohydrolase"/>
    <property type="match status" value="1"/>
</dbReference>
<name>A0A0B5QHK6_CLOBE</name>
<evidence type="ECO:0000256" key="1">
    <source>
        <dbReference type="SAM" id="Phobius"/>
    </source>
</evidence>